<gene>
    <name evidence="2" type="primary">Flcn</name>
    <name evidence="2" type="ORF">g.976</name>
</gene>
<dbReference type="EMBL" id="GBXI01000754">
    <property type="protein sequence ID" value="JAD13538.1"/>
    <property type="molecule type" value="Transcribed_RNA"/>
</dbReference>
<dbReference type="GO" id="GO:0005829">
    <property type="term" value="C:cytosol"/>
    <property type="evidence" value="ECO:0007669"/>
    <property type="project" value="TreeGrafter"/>
</dbReference>
<evidence type="ECO:0000313" key="2">
    <source>
        <dbReference type="EMBL" id="JAD13538.1"/>
    </source>
</evidence>
<dbReference type="InterPro" id="IPR037521">
    <property type="entry name" value="FLCN/SMCR8_DENN"/>
</dbReference>
<dbReference type="GO" id="GO:0005096">
    <property type="term" value="F:GTPase activator activity"/>
    <property type="evidence" value="ECO:0007669"/>
    <property type="project" value="InterPro"/>
</dbReference>
<evidence type="ECO:0000259" key="1">
    <source>
        <dbReference type="PROSITE" id="PS51834"/>
    </source>
</evidence>
<name>A0A0A1XSL0_ZEUCU</name>
<sequence length="303" mass="34386">MNAVIALCHFCEAHGPNAIFCTQTLRDTKLEELQLNQQHVENKICSACNSLGQTNGMYSKDNESGATFLSTQTAALADVQLLVKQAAVRSLSCEINSNKDGGFVFFGDSSRGHVLSHTFQVNDLQARGFYQLFSIIVLMKDKYFLLNTKPFLAEHLRKISADIQASAKKINDETKELPRQQRLSSAQILVQTPRSLVELTGEENIFAYLHSHFSWILLAGSRFLTEHVTFGNLPWLPPQSSDRPPQQRLTYNITLPMIQKYEETINDPEREEFYSLRHVKEVVRREFDTVVYCALTGIKVEII</sequence>
<dbReference type="GO" id="GO:0000122">
    <property type="term" value="P:negative regulation of transcription by RNA polymerase II"/>
    <property type="evidence" value="ECO:0007669"/>
    <property type="project" value="TreeGrafter"/>
</dbReference>
<dbReference type="PANTHER" id="PTHR31441:SF2">
    <property type="entry name" value="FOLLICULIN"/>
    <property type="match status" value="1"/>
</dbReference>
<dbReference type="InterPro" id="IPR037520">
    <property type="entry name" value="Folliculin/SMCR8_longin"/>
</dbReference>
<organism evidence="2">
    <name type="scientific">Zeugodacus cucurbitae</name>
    <name type="common">Melon fruit fly</name>
    <name type="synonym">Bactrocera cucurbitae</name>
    <dbReference type="NCBI Taxonomy" id="28588"/>
    <lineage>
        <taxon>Eukaryota</taxon>
        <taxon>Metazoa</taxon>
        <taxon>Ecdysozoa</taxon>
        <taxon>Arthropoda</taxon>
        <taxon>Hexapoda</taxon>
        <taxon>Insecta</taxon>
        <taxon>Pterygota</taxon>
        <taxon>Neoptera</taxon>
        <taxon>Endopterygota</taxon>
        <taxon>Diptera</taxon>
        <taxon>Brachycera</taxon>
        <taxon>Muscomorpha</taxon>
        <taxon>Tephritoidea</taxon>
        <taxon>Tephritidae</taxon>
        <taxon>Zeugodacus</taxon>
        <taxon>Zeugodacus</taxon>
    </lineage>
</organism>
<dbReference type="InterPro" id="IPR021713">
    <property type="entry name" value="Folliculin"/>
</dbReference>
<reference evidence="2" key="1">
    <citation type="submission" date="2014-11" db="EMBL/GenBank/DDBJ databases">
        <authorList>
            <person name="Geib S."/>
        </authorList>
    </citation>
    <scope>NUCLEOTIDE SEQUENCE</scope>
</reference>
<feature type="domain" description="UDENN FLCN/SMCR8-type" evidence="1">
    <location>
        <begin position="49"/>
        <end position="303"/>
    </location>
</feature>
<dbReference type="PROSITE" id="PS51834">
    <property type="entry name" value="DENN_FLCN_SMCR8"/>
    <property type="match status" value="1"/>
</dbReference>
<proteinExistence type="predicted"/>
<dbReference type="GO" id="GO:1904263">
    <property type="term" value="P:positive regulation of TORC1 signaling"/>
    <property type="evidence" value="ECO:0007669"/>
    <property type="project" value="TreeGrafter"/>
</dbReference>
<reference evidence="2" key="2">
    <citation type="journal article" date="2015" name="Gigascience">
        <title>Reconstructing a comprehensive transcriptome assembly of a white-pupal translocated strain of the pest fruit fly Bactrocera cucurbitae.</title>
        <authorList>
            <person name="Sim S.B."/>
            <person name="Calla B."/>
            <person name="Hall B."/>
            <person name="DeRego T."/>
            <person name="Geib S.M."/>
        </authorList>
    </citation>
    <scope>NUCLEOTIDE SEQUENCE</scope>
</reference>
<dbReference type="Pfam" id="PF11704">
    <property type="entry name" value="Folliculin"/>
    <property type="match status" value="1"/>
</dbReference>
<dbReference type="AlphaFoldDB" id="A0A0A1XSL0"/>
<accession>A0A0A1XSL0</accession>
<dbReference type="PANTHER" id="PTHR31441">
    <property type="entry name" value="FOLLICULIN FAMILY MEMBER"/>
    <property type="match status" value="1"/>
</dbReference>
<protein>
    <submittedName>
        <fullName evidence="2">Folliculin</fullName>
    </submittedName>
</protein>